<dbReference type="SUPFAM" id="SSF81330">
    <property type="entry name" value="Gated mechanosensitive channel"/>
    <property type="match status" value="1"/>
</dbReference>
<dbReference type="NCBIfam" id="TIGR00220">
    <property type="entry name" value="mscL"/>
    <property type="match status" value="1"/>
</dbReference>
<evidence type="ECO:0000256" key="8">
    <source>
        <dbReference type="ARBA" id="ARBA00023136"/>
    </source>
</evidence>
<gene>
    <name evidence="10 11" type="primary">mscL</name>
    <name evidence="11" type="ORF">QQX02_03950</name>
</gene>
<evidence type="ECO:0000256" key="7">
    <source>
        <dbReference type="ARBA" id="ARBA00023065"/>
    </source>
</evidence>
<dbReference type="InterPro" id="IPR019823">
    <property type="entry name" value="Mechanosensitive_channel_CS"/>
</dbReference>
<dbReference type="InterPro" id="IPR037673">
    <property type="entry name" value="MSC/AndL"/>
</dbReference>
<comment type="function">
    <text evidence="10">Channel that opens in response to stretch forces in the membrane lipid bilayer. May participate in the regulation of osmotic pressure changes within the cell.</text>
</comment>
<dbReference type="PANTHER" id="PTHR30266:SF2">
    <property type="entry name" value="LARGE-CONDUCTANCE MECHANOSENSITIVE CHANNEL"/>
    <property type="match status" value="1"/>
</dbReference>
<protein>
    <recommendedName>
        <fullName evidence="10">Large-conductance mechanosensitive channel</fullName>
    </recommendedName>
</protein>
<keyword evidence="5 10" id="KW-0812">Transmembrane</keyword>
<evidence type="ECO:0000256" key="9">
    <source>
        <dbReference type="ARBA" id="ARBA00023303"/>
    </source>
</evidence>
<evidence type="ECO:0000256" key="6">
    <source>
        <dbReference type="ARBA" id="ARBA00022989"/>
    </source>
</evidence>
<feature type="transmembrane region" description="Helical" evidence="10">
    <location>
        <begin position="21"/>
        <end position="47"/>
    </location>
</feature>
<dbReference type="PROSITE" id="PS01327">
    <property type="entry name" value="MSCL"/>
    <property type="match status" value="1"/>
</dbReference>
<keyword evidence="8 10" id="KW-0472">Membrane</keyword>
<evidence type="ECO:0000256" key="3">
    <source>
        <dbReference type="ARBA" id="ARBA00022448"/>
    </source>
</evidence>
<dbReference type="RefSeq" id="WP_301141353.1">
    <property type="nucleotide sequence ID" value="NZ_JAUHQA010000001.1"/>
</dbReference>
<dbReference type="InterPro" id="IPR036019">
    <property type="entry name" value="MscL_channel"/>
</dbReference>
<comment type="similarity">
    <text evidence="2 10">Belongs to the MscL family.</text>
</comment>
<keyword evidence="9 10" id="KW-0407">Ion channel</keyword>
<reference evidence="11" key="1">
    <citation type="submission" date="2023-06" db="EMBL/GenBank/DDBJ databases">
        <title>Egi l300058.</title>
        <authorList>
            <person name="Gao L."/>
            <person name="Fang B.-Z."/>
            <person name="Li W.-J."/>
        </authorList>
    </citation>
    <scope>NUCLEOTIDE SEQUENCE</scope>
    <source>
        <strain evidence="11">EGI L300058</strain>
    </source>
</reference>
<evidence type="ECO:0000313" key="12">
    <source>
        <dbReference type="Proteomes" id="UP001172708"/>
    </source>
</evidence>
<dbReference type="EMBL" id="JAUHQA010000001">
    <property type="protein sequence ID" value="MDN4480076.1"/>
    <property type="molecule type" value="Genomic_DNA"/>
</dbReference>
<keyword evidence="4 10" id="KW-1003">Cell membrane</keyword>
<keyword evidence="6 10" id="KW-1133">Transmembrane helix</keyword>
<sequence length="131" mass="13922">MVKGFKDFIARGNVVDLAVAVVIGAAFAMVISAIVDGLITPLIAAIFGEPDLTSVATFEVNGAVFSLGLVLDALFNFLAVAAAIYFLVVVPLNKLAERRKRGEAAPDEPVSPTEIQLLTEIRDALEVRKQP</sequence>
<evidence type="ECO:0000256" key="2">
    <source>
        <dbReference type="ARBA" id="ARBA00007254"/>
    </source>
</evidence>
<dbReference type="Proteomes" id="UP001172708">
    <property type="component" value="Unassembled WGS sequence"/>
</dbReference>
<comment type="caution">
    <text evidence="11">The sequence shown here is derived from an EMBL/GenBank/DDBJ whole genome shotgun (WGS) entry which is preliminary data.</text>
</comment>
<dbReference type="PRINTS" id="PR01264">
    <property type="entry name" value="MECHCHANNEL"/>
</dbReference>
<proteinExistence type="inferred from homology"/>
<comment type="subunit">
    <text evidence="10">Homopentamer.</text>
</comment>
<evidence type="ECO:0000313" key="11">
    <source>
        <dbReference type="EMBL" id="MDN4480076.1"/>
    </source>
</evidence>
<evidence type="ECO:0000256" key="1">
    <source>
        <dbReference type="ARBA" id="ARBA00004651"/>
    </source>
</evidence>
<dbReference type="Gene3D" id="1.10.1200.120">
    <property type="entry name" value="Large-conductance mechanosensitive channel, MscL, domain 1"/>
    <property type="match status" value="1"/>
</dbReference>
<dbReference type="Pfam" id="PF01741">
    <property type="entry name" value="MscL"/>
    <property type="match status" value="1"/>
</dbReference>
<accession>A0ABT8GGK4</accession>
<feature type="transmembrane region" description="Helical" evidence="10">
    <location>
        <begin position="67"/>
        <end position="92"/>
    </location>
</feature>
<comment type="subcellular location">
    <subcellularLocation>
        <location evidence="1 10">Cell membrane</location>
        <topology evidence="1 10">Multi-pass membrane protein</topology>
    </subcellularLocation>
</comment>
<evidence type="ECO:0000256" key="4">
    <source>
        <dbReference type="ARBA" id="ARBA00022475"/>
    </source>
</evidence>
<keyword evidence="7 10" id="KW-0406">Ion transport</keyword>
<dbReference type="HAMAP" id="MF_00115">
    <property type="entry name" value="MscL"/>
    <property type="match status" value="1"/>
</dbReference>
<evidence type="ECO:0000256" key="5">
    <source>
        <dbReference type="ARBA" id="ARBA00022692"/>
    </source>
</evidence>
<keyword evidence="3 10" id="KW-0813">Transport</keyword>
<name>A0ABT8GGK4_9MICO</name>
<dbReference type="PANTHER" id="PTHR30266">
    <property type="entry name" value="MECHANOSENSITIVE CHANNEL MSCL"/>
    <property type="match status" value="1"/>
</dbReference>
<keyword evidence="12" id="KW-1185">Reference proteome</keyword>
<organism evidence="11 12">
    <name type="scientific">Demequina muriae</name>
    <dbReference type="NCBI Taxonomy" id="3051664"/>
    <lineage>
        <taxon>Bacteria</taxon>
        <taxon>Bacillati</taxon>
        <taxon>Actinomycetota</taxon>
        <taxon>Actinomycetes</taxon>
        <taxon>Micrococcales</taxon>
        <taxon>Demequinaceae</taxon>
        <taxon>Demequina</taxon>
    </lineage>
</organism>
<dbReference type="InterPro" id="IPR001185">
    <property type="entry name" value="MS_channel"/>
</dbReference>
<evidence type="ECO:0000256" key="10">
    <source>
        <dbReference type="HAMAP-Rule" id="MF_00115"/>
    </source>
</evidence>